<evidence type="ECO:0000313" key="2">
    <source>
        <dbReference type="EMBL" id="MYM74847.1"/>
    </source>
</evidence>
<name>A0A7X4H3V1_9BURK</name>
<sequence length="124" mass="13215">MDTPTEKDYIDAKLQAVIERLNGEAKAHQLATDARLDKLNQTIDAGLKSVREESSTKYAQLEASFHRGQSEVIKWVVGAILASTAVSVSTIAVLLVHSAPKPPTTAPGPIVIYPQPATATPAAR</sequence>
<dbReference type="AlphaFoldDB" id="A0A7X4H3V1"/>
<protein>
    <submittedName>
        <fullName evidence="2">Uncharacterized protein</fullName>
    </submittedName>
</protein>
<dbReference type="EMBL" id="WWCR01000029">
    <property type="protein sequence ID" value="MYM74847.1"/>
    <property type="molecule type" value="Genomic_DNA"/>
</dbReference>
<keyword evidence="1" id="KW-0812">Transmembrane</keyword>
<dbReference type="RefSeq" id="WP_161051694.1">
    <property type="nucleotide sequence ID" value="NZ_WWCR01000029.1"/>
</dbReference>
<evidence type="ECO:0000256" key="1">
    <source>
        <dbReference type="SAM" id="Phobius"/>
    </source>
</evidence>
<organism evidence="2 3">
    <name type="scientific">Duganella margarita</name>
    <dbReference type="NCBI Taxonomy" id="2692170"/>
    <lineage>
        <taxon>Bacteria</taxon>
        <taxon>Pseudomonadati</taxon>
        <taxon>Pseudomonadota</taxon>
        <taxon>Betaproteobacteria</taxon>
        <taxon>Burkholderiales</taxon>
        <taxon>Oxalobacteraceae</taxon>
        <taxon>Telluria group</taxon>
        <taxon>Duganella</taxon>
    </lineage>
</organism>
<reference evidence="2 3" key="1">
    <citation type="submission" date="2019-12" db="EMBL/GenBank/DDBJ databases">
        <title>Novel species isolated from a subtropical stream in China.</title>
        <authorList>
            <person name="Lu H."/>
        </authorList>
    </citation>
    <scope>NUCLEOTIDE SEQUENCE [LARGE SCALE GENOMIC DNA]</scope>
    <source>
        <strain evidence="2 3">FT134W</strain>
    </source>
</reference>
<gene>
    <name evidence="2" type="ORF">GTP56_22005</name>
</gene>
<keyword evidence="1" id="KW-1133">Transmembrane helix</keyword>
<comment type="caution">
    <text evidence="2">The sequence shown here is derived from an EMBL/GenBank/DDBJ whole genome shotgun (WGS) entry which is preliminary data.</text>
</comment>
<feature type="transmembrane region" description="Helical" evidence="1">
    <location>
        <begin position="75"/>
        <end position="96"/>
    </location>
</feature>
<accession>A0A7X4H3V1</accession>
<keyword evidence="1" id="KW-0472">Membrane</keyword>
<proteinExistence type="predicted"/>
<dbReference type="Proteomes" id="UP000469734">
    <property type="component" value="Unassembled WGS sequence"/>
</dbReference>
<evidence type="ECO:0000313" key="3">
    <source>
        <dbReference type="Proteomes" id="UP000469734"/>
    </source>
</evidence>